<dbReference type="GO" id="GO:0003964">
    <property type="term" value="F:RNA-directed DNA polymerase activity"/>
    <property type="evidence" value="ECO:0007669"/>
    <property type="project" value="UniProtKB-KW"/>
</dbReference>
<sequence>MTAVLGQAAIVLDAQVIGEQADLNRAHRRKIEYYQEVEMDIKRRHNVRTVSFTTATLSWKGVWSPDSARDLRRLGFATTSDLKVVSTRVLIGSIAEYRTFNATTYLGWKSGIG</sequence>
<keyword evidence="2" id="KW-1185">Reference proteome</keyword>
<accession>A0A0J7KCZ6</accession>
<keyword evidence="1" id="KW-0548">Nucleotidyltransferase</keyword>
<proteinExistence type="predicted"/>
<dbReference type="AlphaFoldDB" id="A0A0J7KCZ6"/>
<dbReference type="PaxDb" id="67767-A0A0J7KCZ6"/>
<keyword evidence="1" id="KW-0695">RNA-directed DNA polymerase</keyword>
<dbReference type="Proteomes" id="UP000036403">
    <property type="component" value="Unassembled WGS sequence"/>
</dbReference>
<protein>
    <submittedName>
        <fullName evidence="1">Reverse transcriptase</fullName>
    </submittedName>
</protein>
<keyword evidence="1" id="KW-0808">Transferase</keyword>
<comment type="caution">
    <text evidence="1">The sequence shown here is derived from an EMBL/GenBank/DDBJ whole genome shotgun (WGS) entry which is preliminary data.</text>
</comment>
<dbReference type="EMBL" id="LBMM01009160">
    <property type="protein sequence ID" value="KMQ88343.1"/>
    <property type="molecule type" value="Genomic_DNA"/>
</dbReference>
<dbReference type="OrthoDB" id="8195432at2759"/>
<evidence type="ECO:0000313" key="2">
    <source>
        <dbReference type="Proteomes" id="UP000036403"/>
    </source>
</evidence>
<name>A0A0J7KCZ6_LASNI</name>
<evidence type="ECO:0000313" key="1">
    <source>
        <dbReference type="EMBL" id="KMQ88343.1"/>
    </source>
</evidence>
<gene>
    <name evidence="1" type="ORF">RF55_12196</name>
</gene>
<organism evidence="1 2">
    <name type="scientific">Lasius niger</name>
    <name type="common">Black garden ant</name>
    <dbReference type="NCBI Taxonomy" id="67767"/>
    <lineage>
        <taxon>Eukaryota</taxon>
        <taxon>Metazoa</taxon>
        <taxon>Ecdysozoa</taxon>
        <taxon>Arthropoda</taxon>
        <taxon>Hexapoda</taxon>
        <taxon>Insecta</taxon>
        <taxon>Pterygota</taxon>
        <taxon>Neoptera</taxon>
        <taxon>Endopterygota</taxon>
        <taxon>Hymenoptera</taxon>
        <taxon>Apocrita</taxon>
        <taxon>Aculeata</taxon>
        <taxon>Formicoidea</taxon>
        <taxon>Formicidae</taxon>
        <taxon>Formicinae</taxon>
        <taxon>Lasius</taxon>
        <taxon>Lasius</taxon>
    </lineage>
</organism>
<reference evidence="1 2" key="1">
    <citation type="submission" date="2015-04" db="EMBL/GenBank/DDBJ databases">
        <title>Lasius niger genome sequencing.</title>
        <authorList>
            <person name="Konorov E.A."/>
            <person name="Nikitin M.A."/>
            <person name="Kirill M.V."/>
            <person name="Chang P."/>
        </authorList>
    </citation>
    <scope>NUCLEOTIDE SEQUENCE [LARGE SCALE GENOMIC DNA]</scope>
    <source>
        <tissue evidence="1">Whole</tissue>
    </source>
</reference>